<dbReference type="InterPro" id="IPR002364">
    <property type="entry name" value="Quin_OxRdtase/zeta-crystal_CS"/>
</dbReference>
<dbReference type="InterPro" id="IPR052733">
    <property type="entry name" value="Chloroplast_QOR"/>
</dbReference>
<name>A0A939T8E8_9ACTN</name>
<proteinExistence type="predicted"/>
<comment type="caution">
    <text evidence="2">The sequence shown here is derived from an EMBL/GenBank/DDBJ whole genome shotgun (WGS) entry which is preliminary data.</text>
</comment>
<organism evidence="2 3">
    <name type="scientific">Actinomadura barringtoniae</name>
    <dbReference type="NCBI Taxonomy" id="1427535"/>
    <lineage>
        <taxon>Bacteria</taxon>
        <taxon>Bacillati</taxon>
        <taxon>Actinomycetota</taxon>
        <taxon>Actinomycetes</taxon>
        <taxon>Streptosporangiales</taxon>
        <taxon>Thermomonosporaceae</taxon>
        <taxon>Actinomadura</taxon>
    </lineage>
</organism>
<evidence type="ECO:0000259" key="1">
    <source>
        <dbReference type="SMART" id="SM00829"/>
    </source>
</evidence>
<feature type="domain" description="Enoyl reductase (ER)" evidence="1">
    <location>
        <begin position="10"/>
        <end position="294"/>
    </location>
</feature>
<reference evidence="2" key="1">
    <citation type="submission" date="2021-03" db="EMBL/GenBank/DDBJ databases">
        <authorList>
            <person name="Kanchanasin P."/>
            <person name="Saeng-In P."/>
            <person name="Phongsopitanun W."/>
            <person name="Yuki M."/>
            <person name="Kudo T."/>
            <person name="Ohkuma M."/>
            <person name="Tanasupawat S."/>
        </authorList>
    </citation>
    <scope>NUCLEOTIDE SEQUENCE</scope>
    <source>
        <strain evidence="2">GKU 128</strain>
    </source>
</reference>
<dbReference type="PANTHER" id="PTHR44013:SF1">
    <property type="entry name" value="ZINC-TYPE ALCOHOL DEHYDROGENASE-LIKE PROTEIN C16A3.02C"/>
    <property type="match status" value="1"/>
</dbReference>
<sequence>MRAALIQEFGGPDVIGYEEVPRPVPGPGEVLVKVAGAAFNPSDIGARSGLLREVLGHEVPMVLGVDVSGTVAGEPVIGRLDRGGAMAEYTVAAADLLVRAPASIPLAEAAAIPVAGLTAWQAVHEHAEPVAGERVLINGAGGGVGMFAVQLAKHAGAHVVATASPRSADAARRYGADQVVHYTEPSWADEIDGPVDAVLNLAPIAPAAAARLLALLRPGGRLVSITGPVEPPEDAKVTATHFVARNDTAQLAALAGLVDTGKVRVEVAGTRAFSELADVHRAAAAGDLQGKIVLTP</sequence>
<dbReference type="CDD" id="cd05289">
    <property type="entry name" value="MDR_like_2"/>
    <property type="match status" value="1"/>
</dbReference>
<protein>
    <submittedName>
        <fullName evidence="2">NADP-dependent oxidoreductase</fullName>
    </submittedName>
</protein>
<dbReference type="GO" id="GO:0008270">
    <property type="term" value="F:zinc ion binding"/>
    <property type="evidence" value="ECO:0007669"/>
    <property type="project" value="InterPro"/>
</dbReference>
<evidence type="ECO:0000313" key="3">
    <source>
        <dbReference type="Proteomes" id="UP000669179"/>
    </source>
</evidence>
<evidence type="ECO:0000313" key="2">
    <source>
        <dbReference type="EMBL" id="MBO2454058.1"/>
    </source>
</evidence>
<dbReference type="SUPFAM" id="SSF51735">
    <property type="entry name" value="NAD(P)-binding Rossmann-fold domains"/>
    <property type="match status" value="1"/>
</dbReference>
<dbReference type="PANTHER" id="PTHR44013">
    <property type="entry name" value="ZINC-TYPE ALCOHOL DEHYDROGENASE-LIKE PROTEIN C16A3.02C"/>
    <property type="match status" value="1"/>
</dbReference>
<dbReference type="Pfam" id="PF08240">
    <property type="entry name" value="ADH_N"/>
    <property type="match status" value="1"/>
</dbReference>
<dbReference type="InterPro" id="IPR020843">
    <property type="entry name" value="ER"/>
</dbReference>
<accession>A0A939T8E8</accession>
<dbReference type="SMART" id="SM00829">
    <property type="entry name" value="PKS_ER"/>
    <property type="match status" value="1"/>
</dbReference>
<dbReference type="Pfam" id="PF13602">
    <property type="entry name" value="ADH_zinc_N_2"/>
    <property type="match status" value="1"/>
</dbReference>
<dbReference type="Gene3D" id="3.40.50.720">
    <property type="entry name" value="NAD(P)-binding Rossmann-like Domain"/>
    <property type="match status" value="1"/>
</dbReference>
<dbReference type="RefSeq" id="WP_208262170.1">
    <property type="nucleotide sequence ID" value="NZ_JAGEOJ010000024.1"/>
</dbReference>
<dbReference type="AlphaFoldDB" id="A0A939T8E8"/>
<dbReference type="PROSITE" id="PS01162">
    <property type="entry name" value="QOR_ZETA_CRYSTAL"/>
    <property type="match status" value="1"/>
</dbReference>
<dbReference type="InterPro" id="IPR036291">
    <property type="entry name" value="NAD(P)-bd_dom_sf"/>
</dbReference>
<gene>
    <name evidence="2" type="ORF">J4573_43700</name>
</gene>
<dbReference type="Gene3D" id="3.90.180.10">
    <property type="entry name" value="Medium-chain alcohol dehydrogenases, catalytic domain"/>
    <property type="match status" value="1"/>
</dbReference>
<dbReference type="InterPro" id="IPR011032">
    <property type="entry name" value="GroES-like_sf"/>
</dbReference>
<keyword evidence="3" id="KW-1185">Reference proteome</keyword>
<dbReference type="EMBL" id="JAGEOJ010000024">
    <property type="protein sequence ID" value="MBO2454058.1"/>
    <property type="molecule type" value="Genomic_DNA"/>
</dbReference>
<dbReference type="Proteomes" id="UP000669179">
    <property type="component" value="Unassembled WGS sequence"/>
</dbReference>
<dbReference type="InterPro" id="IPR013154">
    <property type="entry name" value="ADH-like_N"/>
</dbReference>
<dbReference type="SUPFAM" id="SSF50129">
    <property type="entry name" value="GroES-like"/>
    <property type="match status" value="1"/>
</dbReference>
<dbReference type="GO" id="GO:0016491">
    <property type="term" value="F:oxidoreductase activity"/>
    <property type="evidence" value="ECO:0007669"/>
    <property type="project" value="InterPro"/>
</dbReference>